<dbReference type="CDD" id="cd23767">
    <property type="entry name" value="IQCD"/>
    <property type="match status" value="1"/>
</dbReference>
<feature type="compositionally biased region" description="Basic and acidic residues" evidence="1">
    <location>
        <begin position="19"/>
        <end position="29"/>
    </location>
</feature>
<dbReference type="Gene3D" id="1.20.5.190">
    <property type="match status" value="1"/>
</dbReference>
<dbReference type="Proteomes" id="UP000248817">
    <property type="component" value="Unassembled WGS sequence"/>
</dbReference>
<dbReference type="AlphaFoldDB" id="A0A2V5IJX8"/>
<dbReference type="Pfam" id="PF00612">
    <property type="entry name" value="IQ"/>
    <property type="match status" value="1"/>
</dbReference>
<keyword evidence="3" id="KW-1185">Reference proteome</keyword>
<feature type="region of interest" description="Disordered" evidence="1">
    <location>
        <begin position="1"/>
        <end position="31"/>
    </location>
</feature>
<protein>
    <submittedName>
        <fullName evidence="2">Uncharacterized protein</fullName>
    </submittedName>
</protein>
<name>A0A2V5IJX8_9EURO</name>
<feature type="region of interest" description="Disordered" evidence="1">
    <location>
        <begin position="66"/>
        <end position="110"/>
    </location>
</feature>
<evidence type="ECO:0000313" key="2">
    <source>
        <dbReference type="EMBL" id="PYI34504.1"/>
    </source>
</evidence>
<organism evidence="2 3">
    <name type="scientific">Aspergillus indologenus CBS 114.80</name>
    <dbReference type="NCBI Taxonomy" id="1450541"/>
    <lineage>
        <taxon>Eukaryota</taxon>
        <taxon>Fungi</taxon>
        <taxon>Dikarya</taxon>
        <taxon>Ascomycota</taxon>
        <taxon>Pezizomycotina</taxon>
        <taxon>Eurotiomycetes</taxon>
        <taxon>Eurotiomycetidae</taxon>
        <taxon>Eurotiales</taxon>
        <taxon>Aspergillaceae</taxon>
        <taxon>Aspergillus</taxon>
        <taxon>Aspergillus subgen. Circumdati</taxon>
    </lineage>
</organism>
<proteinExistence type="predicted"/>
<reference evidence="2 3" key="1">
    <citation type="submission" date="2018-02" db="EMBL/GenBank/DDBJ databases">
        <title>The genomes of Aspergillus section Nigri reveals drivers in fungal speciation.</title>
        <authorList>
            <consortium name="DOE Joint Genome Institute"/>
            <person name="Vesth T.C."/>
            <person name="Nybo J."/>
            <person name="Theobald S."/>
            <person name="Brandl J."/>
            <person name="Frisvad J.C."/>
            <person name="Nielsen K.F."/>
            <person name="Lyhne E.K."/>
            <person name="Kogle M.E."/>
            <person name="Kuo A."/>
            <person name="Riley R."/>
            <person name="Clum A."/>
            <person name="Nolan M."/>
            <person name="Lipzen A."/>
            <person name="Salamov A."/>
            <person name="Henrissat B."/>
            <person name="Wiebenga A."/>
            <person name="De vries R.P."/>
            <person name="Grigoriev I.V."/>
            <person name="Mortensen U.H."/>
            <person name="Andersen M.R."/>
            <person name="Baker S.E."/>
        </authorList>
    </citation>
    <scope>NUCLEOTIDE SEQUENCE [LARGE SCALE GENOMIC DNA]</scope>
    <source>
        <strain evidence="2 3">CBS 114.80</strain>
    </source>
</reference>
<feature type="compositionally biased region" description="Polar residues" evidence="1">
    <location>
        <begin position="78"/>
        <end position="100"/>
    </location>
</feature>
<accession>A0A2V5IJX8</accession>
<dbReference type="EMBL" id="KZ825475">
    <property type="protein sequence ID" value="PYI34504.1"/>
    <property type="molecule type" value="Genomic_DNA"/>
</dbReference>
<sequence>MNAENTIRVPPPPDQPNPTDRDVTDKEQHAAQTIQRVYRGYRTRRELRGLGLSQQSQNATRLIEVKSPATAFPPPNHPSSLTQPCSTGRQRSRMASNPSTLRARRHQRSR</sequence>
<evidence type="ECO:0000256" key="1">
    <source>
        <dbReference type="SAM" id="MobiDB-lite"/>
    </source>
</evidence>
<dbReference type="PROSITE" id="PS50096">
    <property type="entry name" value="IQ"/>
    <property type="match status" value="1"/>
</dbReference>
<evidence type="ECO:0000313" key="3">
    <source>
        <dbReference type="Proteomes" id="UP000248817"/>
    </source>
</evidence>
<dbReference type="InterPro" id="IPR000048">
    <property type="entry name" value="IQ_motif_EF-hand-BS"/>
</dbReference>
<gene>
    <name evidence="2" type="ORF">BP00DRAFT_54902</name>
</gene>